<organism evidence="1 2">
    <name type="scientific">Lophium mytilinum</name>
    <dbReference type="NCBI Taxonomy" id="390894"/>
    <lineage>
        <taxon>Eukaryota</taxon>
        <taxon>Fungi</taxon>
        <taxon>Dikarya</taxon>
        <taxon>Ascomycota</taxon>
        <taxon>Pezizomycotina</taxon>
        <taxon>Dothideomycetes</taxon>
        <taxon>Pleosporomycetidae</taxon>
        <taxon>Mytilinidiales</taxon>
        <taxon>Mytilinidiaceae</taxon>
        <taxon>Lophium</taxon>
    </lineage>
</organism>
<evidence type="ECO:0000313" key="2">
    <source>
        <dbReference type="Proteomes" id="UP000799750"/>
    </source>
</evidence>
<sequence>KFHMTMGLKRMPEADWLLLDNKYLPEQTFRRELLATLPEGVYQQLPGPRVHAACVETLECIVAFLTKRYPRLFHLAPGKEEGRYIHNTLTNLTFKISEPFNESPLVVAAQLVMEDINILMAGTGKQDPTQYFLVASFTMAPVGWYLQERIGWPLYKIHLPVPLWGAKLRKPVENFFRRLLVSQPVERYNWFIQTNDVLFQQEPFAAELEAPLRVEDVRIRHERQTLRRLPRTRAVVFMVRTYVTKLTDLEGEEESVRELLGAVEALPEGVAGYKARQVWGE</sequence>
<dbReference type="Proteomes" id="UP000799750">
    <property type="component" value="Unassembled WGS sequence"/>
</dbReference>
<reference evidence="1" key="1">
    <citation type="journal article" date="2020" name="Stud. Mycol.">
        <title>101 Dothideomycetes genomes: a test case for predicting lifestyles and emergence of pathogens.</title>
        <authorList>
            <person name="Haridas S."/>
            <person name="Albert R."/>
            <person name="Binder M."/>
            <person name="Bloem J."/>
            <person name="Labutti K."/>
            <person name="Salamov A."/>
            <person name="Andreopoulos B."/>
            <person name="Baker S."/>
            <person name="Barry K."/>
            <person name="Bills G."/>
            <person name="Bluhm B."/>
            <person name="Cannon C."/>
            <person name="Castanera R."/>
            <person name="Culley D."/>
            <person name="Daum C."/>
            <person name="Ezra D."/>
            <person name="Gonzalez J."/>
            <person name="Henrissat B."/>
            <person name="Kuo A."/>
            <person name="Liang C."/>
            <person name="Lipzen A."/>
            <person name="Lutzoni F."/>
            <person name="Magnuson J."/>
            <person name="Mondo S."/>
            <person name="Nolan M."/>
            <person name="Ohm R."/>
            <person name="Pangilinan J."/>
            <person name="Park H.-J."/>
            <person name="Ramirez L."/>
            <person name="Alfaro M."/>
            <person name="Sun H."/>
            <person name="Tritt A."/>
            <person name="Yoshinaga Y."/>
            <person name="Zwiers L.-H."/>
            <person name="Turgeon B."/>
            <person name="Goodwin S."/>
            <person name="Spatafora J."/>
            <person name="Crous P."/>
            <person name="Grigoriev I."/>
        </authorList>
    </citation>
    <scope>NUCLEOTIDE SEQUENCE</scope>
    <source>
        <strain evidence="1">CBS 269.34</strain>
    </source>
</reference>
<evidence type="ECO:0008006" key="3">
    <source>
        <dbReference type="Google" id="ProtNLM"/>
    </source>
</evidence>
<protein>
    <recommendedName>
        <fullName evidence="3">DUF3445 domain-containing protein</fullName>
    </recommendedName>
</protein>
<dbReference type="EMBL" id="MU004191">
    <property type="protein sequence ID" value="KAF2493684.1"/>
    <property type="molecule type" value="Genomic_DNA"/>
</dbReference>
<gene>
    <name evidence="1" type="ORF">BU16DRAFT_425374</name>
</gene>
<name>A0A6A6QNH6_9PEZI</name>
<feature type="non-terminal residue" evidence="1">
    <location>
        <position position="281"/>
    </location>
</feature>
<keyword evidence="2" id="KW-1185">Reference proteome</keyword>
<evidence type="ECO:0000313" key="1">
    <source>
        <dbReference type="EMBL" id="KAF2493684.1"/>
    </source>
</evidence>
<dbReference type="OrthoDB" id="5043642at2759"/>
<proteinExistence type="predicted"/>
<feature type="non-terminal residue" evidence="1">
    <location>
        <position position="1"/>
    </location>
</feature>
<accession>A0A6A6QNH6</accession>
<dbReference type="AlphaFoldDB" id="A0A6A6QNH6"/>
<dbReference type="Pfam" id="PF11927">
    <property type="entry name" value="HODM_asu-like"/>
    <property type="match status" value="1"/>
</dbReference>
<dbReference type="InterPro" id="IPR021848">
    <property type="entry name" value="HODM_asu-like"/>
</dbReference>